<keyword evidence="3" id="KW-1185">Reference proteome</keyword>
<evidence type="ECO:0000313" key="3">
    <source>
        <dbReference type="Proteomes" id="UP000182471"/>
    </source>
</evidence>
<dbReference type="InterPro" id="IPR043743">
    <property type="entry name" value="DUF5688"/>
</dbReference>
<sequence>MLNFSEFQDYVKMTIPERLPEEYQGAQIRSHEVEKNNGLVLHGITVTPEDSNIAPNIYLDGYFKQYEEGKDLDEVLDQITHTVVEHIKAPEEFSNVAEKFQDFDFVKNNVVMVAVNTERNAKLLSQVPHHEIEDLSLIYKVMLGRDSEGTATITIRNEHMAMWGVTADELHELAVANTKEILPITIQSMNEVMREMFGKDGMPAEMADVMFEEMPPTQQMYVISNAAKVNGAASMFYEDALSELSKKVGTDLYILPSSVHEVIAVSTEMGTPEALSEMVREVNGTQVSEEEQLSDHVYRFDAAKRTLSLADTTMEELKKAAGAENLSVEPATEGSRPRHTHR</sequence>
<dbReference type="RefSeq" id="WP_074730934.1">
    <property type="nucleotide sequence ID" value="NZ_FOGW01000031.1"/>
</dbReference>
<feature type="region of interest" description="Disordered" evidence="1">
    <location>
        <begin position="320"/>
        <end position="342"/>
    </location>
</feature>
<proteinExistence type="predicted"/>
<protein>
    <submittedName>
        <fullName evidence="2">Uncharacterized protein</fullName>
    </submittedName>
</protein>
<dbReference type="AlphaFoldDB" id="A0A1H9UJZ7"/>
<name>A0A1H9UJZ7_9FIRM</name>
<evidence type="ECO:0000313" key="2">
    <source>
        <dbReference type="EMBL" id="SES09765.1"/>
    </source>
</evidence>
<organism evidence="2 3">
    <name type="scientific">Lachnobacterium bovis</name>
    <dbReference type="NCBI Taxonomy" id="140626"/>
    <lineage>
        <taxon>Bacteria</taxon>
        <taxon>Bacillati</taxon>
        <taxon>Bacillota</taxon>
        <taxon>Clostridia</taxon>
        <taxon>Lachnospirales</taxon>
        <taxon>Lachnospiraceae</taxon>
        <taxon>Lachnobacterium</taxon>
    </lineage>
</organism>
<gene>
    <name evidence="2" type="ORF">SAMN02910429_02145</name>
</gene>
<evidence type="ECO:0000256" key="1">
    <source>
        <dbReference type="SAM" id="MobiDB-lite"/>
    </source>
</evidence>
<accession>A0A1H9UJZ7</accession>
<dbReference type="Pfam" id="PF18941">
    <property type="entry name" value="DUF5688"/>
    <property type="match status" value="1"/>
</dbReference>
<dbReference type="EMBL" id="FOGW01000031">
    <property type="protein sequence ID" value="SES09765.1"/>
    <property type="molecule type" value="Genomic_DNA"/>
</dbReference>
<dbReference type="Proteomes" id="UP000182471">
    <property type="component" value="Unassembled WGS sequence"/>
</dbReference>
<reference evidence="3" key="1">
    <citation type="submission" date="2016-10" db="EMBL/GenBank/DDBJ databases">
        <authorList>
            <person name="Varghese N."/>
            <person name="Submissions S."/>
        </authorList>
    </citation>
    <scope>NUCLEOTIDE SEQUENCE [LARGE SCALE GENOMIC DNA]</scope>
    <source>
        <strain evidence="3">S1b</strain>
    </source>
</reference>